<dbReference type="AlphaFoldDB" id="A0A2S6MZS7"/>
<evidence type="ECO:0000259" key="1">
    <source>
        <dbReference type="PROSITE" id="PS51332"/>
    </source>
</evidence>
<dbReference type="Pfam" id="PF02310">
    <property type="entry name" value="B12-binding"/>
    <property type="match status" value="1"/>
</dbReference>
<protein>
    <recommendedName>
        <fullName evidence="1">B12-binding domain-containing protein</fullName>
    </recommendedName>
</protein>
<evidence type="ECO:0000313" key="2">
    <source>
        <dbReference type="EMBL" id="PPQ27846.1"/>
    </source>
</evidence>
<dbReference type="GO" id="GO:0031419">
    <property type="term" value="F:cobalamin binding"/>
    <property type="evidence" value="ECO:0007669"/>
    <property type="project" value="InterPro"/>
</dbReference>
<organism evidence="2 3">
    <name type="scientific">Rhodopila globiformis</name>
    <name type="common">Rhodopseudomonas globiformis</name>
    <dbReference type="NCBI Taxonomy" id="1071"/>
    <lineage>
        <taxon>Bacteria</taxon>
        <taxon>Pseudomonadati</taxon>
        <taxon>Pseudomonadota</taxon>
        <taxon>Alphaproteobacteria</taxon>
        <taxon>Acetobacterales</taxon>
        <taxon>Acetobacteraceae</taxon>
        <taxon>Rhodopila</taxon>
    </lineage>
</organism>
<dbReference type="InterPro" id="IPR036724">
    <property type="entry name" value="Cobalamin-bd_sf"/>
</dbReference>
<dbReference type="Proteomes" id="UP000239724">
    <property type="component" value="Unassembled WGS sequence"/>
</dbReference>
<gene>
    <name evidence="2" type="ORF">CCS01_25880</name>
</gene>
<dbReference type="PROSITE" id="PS51332">
    <property type="entry name" value="B12_BINDING"/>
    <property type="match status" value="1"/>
</dbReference>
<dbReference type="RefSeq" id="WP_104521718.1">
    <property type="nucleotide sequence ID" value="NZ_NHRY01000252.1"/>
</dbReference>
<keyword evidence="3" id="KW-1185">Reference proteome</keyword>
<name>A0A2S6MZS7_RHOGL</name>
<dbReference type="OrthoDB" id="5498228at2"/>
<sequence>MAAFMEQVADRAEWATSDVHCAGAQHEAALVRQRDDLEKVLGLMPRQQRIAMLTRMVEVEILPRLAANARILKTADRPAEPGVPTTEDDTLQLVRLLLNNDTADSIAFVEMLLERGVAPATLYLGIISEAARRLGALWDEDRCHFADVTISMGRLQQVVRAISPKFQAAALSRPQTDSILLCPAPGEQHSFGLVILAEFFLREGWHVVGGPISSKNDAAEIARTTWVDVIGFSISSAVRVPALANTIRDARAASINTDIKVMVGGSLLATQPGVLKEVGADAFATDAPGAVRVARGLLPARTVAR</sequence>
<dbReference type="Gene3D" id="3.40.50.280">
    <property type="entry name" value="Cobalamin-binding domain"/>
    <property type="match status" value="1"/>
</dbReference>
<dbReference type="CDD" id="cd02065">
    <property type="entry name" value="B12-binding_like"/>
    <property type="match status" value="1"/>
</dbReference>
<dbReference type="InterPro" id="IPR006158">
    <property type="entry name" value="Cobalamin-bd"/>
</dbReference>
<feature type="domain" description="B12-binding" evidence="1">
    <location>
        <begin position="176"/>
        <end position="305"/>
    </location>
</feature>
<proteinExistence type="predicted"/>
<evidence type="ECO:0000313" key="3">
    <source>
        <dbReference type="Proteomes" id="UP000239724"/>
    </source>
</evidence>
<reference evidence="2 3" key="1">
    <citation type="journal article" date="2018" name="Arch. Microbiol.">
        <title>New insights into the metabolic potential of the phototrophic purple bacterium Rhodopila globiformis DSM 161(T) from its draft genome sequence and evidence for a vanadium-dependent nitrogenase.</title>
        <authorList>
            <person name="Imhoff J.F."/>
            <person name="Rahn T."/>
            <person name="Kunzel S."/>
            <person name="Neulinger S.C."/>
        </authorList>
    </citation>
    <scope>NUCLEOTIDE SEQUENCE [LARGE SCALE GENOMIC DNA]</scope>
    <source>
        <strain evidence="2 3">DSM 161</strain>
    </source>
</reference>
<dbReference type="SUPFAM" id="SSF52242">
    <property type="entry name" value="Cobalamin (vitamin B12)-binding domain"/>
    <property type="match status" value="1"/>
</dbReference>
<dbReference type="EMBL" id="NHRY01000252">
    <property type="protein sequence ID" value="PPQ27846.1"/>
    <property type="molecule type" value="Genomic_DNA"/>
</dbReference>
<dbReference type="GO" id="GO:0046872">
    <property type="term" value="F:metal ion binding"/>
    <property type="evidence" value="ECO:0007669"/>
    <property type="project" value="InterPro"/>
</dbReference>
<comment type="caution">
    <text evidence="2">The sequence shown here is derived from an EMBL/GenBank/DDBJ whole genome shotgun (WGS) entry which is preliminary data.</text>
</comment>
<accession>A0A2S6MZS7</accession>